<feature type="compositionally biased region" description="Basic and acidic residues" evidence="1">
    <location>
        <begin position="104"/>
        <end position="115"/>
    </location>
</feature>
<keyword evidence="4" id="KW-1185">Reference proteome</keyword>
<dbReference type="EMBL" id="CP002786">
    <property type="protein sequence ID" value="AEF40623.1"/>
    <property type="molecule type" value="Genomic_DNA"/>
</dbReference>
<feature type="region of interest" description="Disordered" evidence="1">
    <location>
        <begin position="88"/>
        <end position="115"/>
    </location>
</feature>
<keyword evidence="2" id="KW-1133">Transmembrane helix</keyword>
<sequence>MAAAVMLGVAFGLGFGGSLRHLSNVVPRDKRGETMSAYFLLAYTAMAIPAIVAGWAATRWELASVYPWFVGAVALACLAAAGLGLRKGRSGILPSDRSQHGLGRLREGSRRPQCC</sequence>
<evidence type="ECO:0000256" key="1">
    <source>
        <dbReference type="SAM" id="MobiDB-lite"/>
    </source>
</evidence>
<organism evidence="3 4">
    <name type="scientific">Hoyosella subflava (strain DSM 45089 / JCM 17490 / NBRC 109087 / DQS3-9A1)</name>
    <name type="common">Amycolicicoccus subflavus</name>
    <dbReference type="NCBI Taxonomy" id="443218"/>
    <lineage>
        <taxon>Bacteria</taxon>
        <taxon>Bacillati</taxon>
        <taxon>Actinomycetota</taxon>
        <taxon>Actinomycetes</taxon>
        <taxon>Mycobacteriales</taxon>
        <taxon>Hoyosellaceae</taxon>
        <taxon>Hoyosella</taxon>
    </lineage>
</organism>
<dbReference type="SUPFAM" id="SSF103473">
    <property type="entry name" value="MFS general substrate transporter"/>
    <property type="match status" value="1"/>
</dbReference>
<feature type="transmembrane region" description="Helical" evidence="2">
    <location>
        <begin position="35"/>
        <end position="57"/>
    </location>
</feature>
<feature type="transmembrane region" description="Helical" evidence="2">
    <location>
        <begin position="6"/>
        <end position="23"/>
    </location>
</feature>
<evidence type="ECO:0000256" key="2">
    <source>
        <dbReference type="SAM" id="Phobius"/>
    </source>
</evidence>
<dbReference type="STRING" id="443218.AS9A_2174"/>
<dbReference type="InterPro" id="IPR036259">
    <property type="entry name" value="MFS_trans_sf"/>
</dbReference>
<dbReference type="eggNOG" id="COG2814">
    <property type="taxonomic scope" value="Bacteria"/>
</dbReference>
<accession>F6EQD8</accession>
<dbReference type="Gene3D" id="1.20.1250.20">
    <property type="entry name" value="MFS general substrate transporter like domains"/>
    <property type="match status" value="1"/>
</dbReference>
<name>F6EQD8_HOYSD</name>
<feature type="transmembrane region" description="Helical" evidence="2">
    <location>
        <begin position="63"/>
        <end position="85"/>
    </location>
</feature>
<reference evidence="3 4" key="1">
    <citation type="journal article" date="2011" name="J. Bacteriol.">
        <title>Complete genome sequence of Amycolicicoccus subflavus DQS3-9A1T, an actinomycete isolated from crude oil-polluted soil.</title>
        <authorList>
            <person name="Cai M."/>
            <person name="Chen W.M."/>
            <person name="Nie Y."/>
            <person name="Chi C.Q."/>
            <person name="Wang Y.N."/>
            <person name="Tang Y.Q."/>
            <person name="Li G.Y."/>
            <person name="Wu X.L."/>
        </authorList>
    </citation>
    <scope>NUCLEOTIDE SEQUENCE [LARGE SCALE GENOMIC DNA]</scope>
    <source>
        <strain evidence="4">DSM 45089 / DQS3-9A1</strain>
    </source>
</reference>
<dbReference type="AlphaFoldDB" id="F6EQD8"/>
<dbReference type="HOGENOM" id="CLU_2103876_0_0_11"/>
<proteinExistence type="predicted"/>
<protein>
    <submittedName>
        <fullName evidence="3">Putative transporter</fullName>
    </submittedName>
</protein>
<dbReference type="Proteomes" id="UP000009235">
    <property type="component" value="Chromosome"/>
</dbReference>
<evidence type="ECO:0000313" key="3">
    <source>
        <dbReference type="EMBL" id="AEF40623.1"/>
    </source>
</evidence>
<keyword evidence="2" id="KW-0472">Membrane</keyword>
<gene>
    <name evidence="3" type="ordered locus">AS9A_2174</name>
</gene>
<keyword evidence="2" id="KW-0812">Transmembrane</keyword>
<dbReference type="KEGG" id="asd:AS9A_2174"/>
<evidence type="ECO:0000313" key="4">
    <source>
        <dbReference type="Proteomes" id="UP000009235"/>
    </source>
</evidence>